<sequence length="98" mass="10733">MPPSISFMAVLLSVQALPCHFIGTDKTKISSVDNDNTTAFKNTIITCESMCGQWSSTPCSCDRFASDCPELARESKNKYALLLHSKVSCDFDVFVISS</sequence>
<keyword evidence="1" id="KW-0732">Signal</keyword>
<organism evidence="2 3">
    <name type="scientific">Biomphalaria pfeifferi</name>
    <name type="common">Bloodfluke planorb</name>
    <name type="synonym">Freshwater snail</name>
    <dbReference type="NCBI Taxonomy" id="112525"/>
    <lineage>
        <taxon>Eukaryota</taxon>
        <taxon>Metazoa</taxon>
        <taxon>Spiralia</taxon>
        <taxon>Lophotrochozoa</taxon>
        <taxon>Mollusca</taxon>
        <taxon>Gastropoda</taxon>
        <taxon>Heterobranchia</taxon>
        <taxon>Euthyneura</taxon>
        <taxon>Panpulmonata</taxon>
        <taxon>Hygrophila</taxon>
        <taxon>Lymnaeoidea</taxon>
        <taxon>Planorbidae</taxon>
        <taxon>Biomphalaria</taxon>
    </lineage>
</organism>
<protein>
    <submittedName>
        <fullName evidence="2">Uncharacterized protein</fullName>
    </submittedName>
</protein>
<evidence type="ECO:0000313" key="3">
    <source>
        <dbReference type="Proteomes" id="UP001233172"/>
    </source>
</evidence>
<evidence type="ECO:0000256" key="1">
    <source>
        <dbReference type="SAM" id="SignalP"/>
    </source>
</evidence>
<keyword evidence="3" id="KW-1185">Reference proteome</keyword>
<accession>A0AAD8F0D5</accession>
<gene>
    <name evidence="2" type="ORF">Bpfe_023917</name>
</gene>
<dbReference type="EMBL" id="JASAOG010000162">
    <property type="protein sequence ID" value="KAK0046640.1"/>
    <property type="molecule type" value="Genomic_DNA"/>
</dbReference>
<name>A0AAD8F0D5_BIOPF</name>
<reference evidence="2" key="2">
    <citation type="submission" date="2023-04" db="EMBL/GenBank/DDBJ databases">
        <authorList>
            <person name="Bu L."/>
            <person name="Lu L."/>
            <person name="Laidemitt M.R."/>
            <person name="Zhang S.M."/>
            <person name="Mutuku M."/>
            <person name="Mkoji G."/>
            <person name="Steinauer M."/>
            <person name="Loker E.S."/>
        </authorList>
    </citation>
    <scope>NUCLEOTIDE SEQUENCE</scope>
    <source>
        <strain evidence="2">KasaAsao</strain>
        <tissue evidence="2">Whole Snail</tissue>
    </source>
</reference>
<comment type="caution">
    <text evidence="2">The sequence shown here is derived from an EMBL/GenBank/DDBJ whole genome shotgun (WGS) entry which is preliminary data.</text>
</comment>
<evidence type="ECO:0000313" key="2">
    <source>
        <dbReference type="EMBL" id="KAK0046640.1"/>
    </source>
</evidence>
<proteinExistence type="predicted"/>
<dbReference type="AlphaFoldDB" id="A0AAD8F0D5"/>
<feature type="signal peptide" evidence="1">
    <location>
        <begin position="1"/>
        <end position="16"/>
    </location>
</feature>
<feature type="chain" id="PRO_5042160574" evidence="1">
    <location>
        <begin position="17"/>
        <end position="98"/>
    </location>
</feature>
<dbReference type="Proteomes" id="UP001233172">
    <property type="component" value="Unassembled WGS sequence"/>
</dbReference>
<reference evidence="2" key="1">
    <citation type="journal article" date="2023" name="PLoS Negl. Trop. Dis.">
        <title>A genome sequence for Biomphalaria pfeifferi, the major vector snail for the human-infecting parasite Schistosoma mansoni.</title>
        <authorList>
            <person name="Bu L."/>
            <person name="Lu L."/>
            <person name="Laidemitt M.R."/>
            <person name="Zhang S.M."/>
            <person name="Mutuku M."/>
            <person name="Mkoji G."/>
            <person name="Steinauer M."/>
            <person name="Loker E.S."/>
        </authorList>
    </citation>
    <scope>NUCLEOTIDE SEQUENCE</scope>
    <source>
        <strain evidence="2">KasaAsao</strain>
    </source>
</reference>